<dbReference type="GeneID" id="87947298"/>
<dbReference type="Proteomes" id="UP001322277">
    <property type="component" value="Chromosome 7"/>
</dbReference>
<dbReference type="KEGG" id="cdet:87947298"/>
<dbReference type="RefSeq" id="XP_062783005.1">
    <property type="nucleotide sequence ID" value="XM_062926954.1"/>
</dbReference>
<feature type="transmembrane region" description="Helical" evidence="1">
    <location>
        <begin position="96"/>
        <end position="112"/>
    </location>
</feature>
<evidence type="ECO:0000256" key="1">
    <source>
        <dbReference type="SAM" id="Phobius"/>
    </source>
</evidence>
<dbReference type="PROSITE" id="PS51257">
    <property type="entry name" value="PROKAR_LIPOPROTEIN"/>
    <property type="match status" value="1"/>
</dbReference>
<dbReference type="EMBL" id="CP137311">
    <property type="protein sequence ID" value="WQF85784.1"/>
    <property type="molecule type" value="Genomic_DNA"/>
</dbReference>
<gene>
    <name evidence="2" type="ORF">CDEST_10798</name>
</gene>
<accession>A0AAX4IRE8</accession>
<keyword evidence="1" id="KW-1133">Transmembrane helix</keyword>
<keyword evidence="3" id="KW-1185">Reference proteome</keyword>
<proteinExistence type="predicted"/>
<protein>
    <submittedName>
        <fullName evidence="2">Uncharacterized protein</fullName>
    </submittedName>
</protein>
<organism evidence="2 3">
    <name type="scientific">Colletotrichum destructivum</name>
    <dbReference type="NCBI Taxonomy" id="34406"/>
    <lineage>
        <taxon>Eukaryota</taxon>
        <taxon>Fungi</taxon>
        <taxon>Dikarya</taxon>
        <taxon>Ascomycota</taxon>
        <taxon>Pezizomycotina</taxon>
        <taxon>Sordariomycetes</taxon>
        <taxon>Hypocreomycetidae</taxon>
        <taxon>Glomerellales</taxon>
        <taxon>Glomerellaceae</taxon>
        <taxon>Colletotrichum</taxon>
        <taxon>Colletotrichum destructivum species complex</taxon>
    </lineage>
</organism>
<reference evidence="3" key="1">
    <citation type="journal article" date="2023" name="bioRxiv">
        <title>Complete genome of the Medicago anthracnose fungus, Colletotrichum destructivum, reveals a mini-chromosome-like region within a core chromosome.</title>
        <authorList>
            <person name="Lapalu N."/>
            <person name="Simon A."/>
            <person name="Lu A."/>
            <person name="Plaumann P.-L."/>
            <person name="Amselem J."/>
            <person name="Pigne S."/>
            <person name="Auger A."/>
            <person name="Koch C."/>
            <person name="Dallery J.-F."/>
            <person name="O'Connell R.J."/>
        </authorList>
    </citation>
    <scope>NUCLEOTIDE SEQUENCE [LARGE SCALE GENOMIC DNA]</scope>
    <source>
        <strain evidence="3">CBS 520.97</strain>
    </source>
</reference>
<evidence type="ECO:0000313" key="3">
    <source>
        <dbReference type="Proteomes" id="UP001322277"/>
    </source>
</evidence>
<keyword evidence="1" id="KW-0812">Transmembrane</keyword>
<keyword evidence="1" id="KW-0472">Membrane</keyword>
<dbReference type="AlphaFoldDB" id="A0AAX4IRE8"/>
<name>A0AAX4IRE8_9PEZI</name>
<evidence type="ECO:0000313" key="2">
    <source>
        <dbReference type="EMBL" id="WQF85784.1"/>
    </source>
</evidence>
<sequence length="113" mass="12764">MQCARREGTALPAATAIGCEQCGSVPAFSGSRTTTFHSYKVSHKINEPAQSQTTHLEPNLTTLTLRNVAWESLFRNLAKFIITRCRYCDRRFRRVIACRSTQLLIIFCALLAR</sequence>